<comment type="caution">
    <text evidence="2">The sequence shown here is derived from an EMBL/GenBank/DDBJ whole genome shotgun (WGS) entry which is preliminary data.</text>
</comment>
<evidence type="ECO:0000256" key="1">
    <source>
        <dbReference type="SAM" id="MobiDB-lite"/>
    </source>
</evidence>
<dbReference type="Proteomes" id="UP001642483">
    <property type="component" value="Unassembled WGS sequence"/>
</dbReference>
<evidence type="ECO:0000313" key="3">
    <source>
        <dbReference type="Proteomes" id="UP001642483"/>
    </source>
</evidence>
<name>A0ABP0EVC9_CLALP</name>
<dbReference type="EMBL" id="CAWYQH010000001">
    <property type="protein sequence ID" value="CAK8671349.1"/>
    <property type="molecule type" value="Genomic_DNA"/>
</dbReference>
<proteinExistence type="predicted"/>
<gene>
    <name evidence="2" type="ORF">CVLEPA_LOCUS395</name>
</gene>
<sequence length="80" mass="8875">MRLCGHQRPSSSLSKTRDLPLSSVTDCDECCDASRMASHKDRSHSPPSHRHLNPLPTEHDAVQVHVPGRPVDALRKKLTS</sequence>
<feature type="region of interest" description="Disordered" evidence="1">
    <location>
        <begin position="1"/>
        <end position="80"/>
    </location>
</feature>
<reference evidence="2 3" key="1">
    <citation type="submission" date="2024-02" db="EMBL/GenBank/DDBJ databases">
        <authorList>
            <person name="Daric V."/>
            <person name="Darras S."/>
        </authorList>
    </citation>
    <scope>NUCLEOTIDE SEQUENCE [LARGE SCALE GENOMIC DNA]</scope>
</reference>
<accession>A0ABP0EVC9</accession>
<keyword evidence="3" id="KW-1185">Reference proteome</keyword>
<protein>
    <submittedName>
        <fullName evidence="2">Uncharacterized protein</fullName>
    </submittedName>
</protein>
<organism evidence="2 3">
    <name type="scientific">Clavelina lepadiformis</name>
    <name type="common">Light-bulb sea squirt</name>
    <name type="synonym">Ascidia lepadiformis</name>
    <dbReference type="NCBI Taxonomy" id="159417"/>
    <lineage>
        <taxon>Eukaryota</taxon>
        <taxon>Metazoa</taxon>
        <taxon>Chordata</taxon>
        <taxon>Tunicata</taxon>
        <taxon>Ascidiacea</taxon>
        <taxon>Aplousobranchia</taxon>
        <taxon>Clavelinidae</taxon>
        <taxon>Clavelina</taxon>
    </lineage>
</organism>
<evidence type="ECO:0000313" key="2">
    <source>
        <dbReference type="EMBL" id="CAK8671349.1"/>
    </source>
</evidence>